<dbReference type="Gene3D" id="2.60.120.290">
    <property type="entry name" value="Spermadhesin, CUB domain"/>
    <property type="match status" value="2"/>
</dbReference>
<feature type="domain" description="CUB" evidence="5">
    <location>
        <begin position="34"/>
        <end position="174"/>
    </location>
</feature>
<dbReference type="InterPro" id="IPR035914">
    <property type="entry name" value="Sperma_CUB_dom_sf"/>
</dbReference>
<name>A0A914WY07_9BILA</name>
<organism evidence="6 7">
    <name type="scientific">Plectus sambesii</name>
    <dbReference type="NCBI Taxonomy" id="2011161"/>
    <lineage>
        <taxon>Eukaryota</taxon>
        <taxon>Metazoa</taxon>
        <taxon>Ecdysozoa</taxon>
        <taxon>Nematoda</taxon>
        <taxon>Chromadorea</taxon>
        <taxon>Plectida</taxon>
        <taxon>Plectina</taxon>
        <taxon>Plectoidea</taxon>
        <taxon>Plectidae</taxon>
        <taxon>Plectus</taxon>
    </lineage>
</organism>
<evidence type="ECO:0000256" key="4">
    <source>
        <dbReference type="SAM" id="SignalP"/>
    </source>
</evidence>
<reference evidence="7" key="1">
    <citation type="submission" date="2022-11" db="UniProtKB">
        <authorList>
            <consortium name="WormBaseParasite"/>
        </authorList>
    </citation>
    <scope>IDENTIFICATION</scope>
</reference>
<keyword evidence="3" id="KW-0472">Membrane</keyword>
<keyword evidence="3" id="KW-0812">Transmembrane</keyword>
<accession>A0A914WY07</accession>
<keyword evidence="3" id="KW-1133">Transmembrane helix</keyword>
<proteinExistence type="predicted"/>
<keyword evidence="1" id="KW-1015">Disulfide bond</keyword>
<evidence type="ECO:0000313" key="6">
    <source>
        <dbReference type="Proteomes" id="UP000887566"/>
    </source>
</evidence>
<dbReference type="InterPro" id="IPR000859">
    <property type="entry name" value="CUB_dom"/>
</dbReference>
<dbReference type="PANTHER" id="PTHR47537:SF2">
    <property type="entry name" value="CUBILIN"/>
    <property type="match status" value="1"/>
</dbReference>
<dbReference type="InterPro" id="IPR053207">
    <property type="entry name" value="Non-NMDA_GluR_Accessory"/>
</dbReference>
<protein>
    <submittedName>
        <fullName evidence="7">CUB domain-containing protein</fullName>
    </submittedName>
</protein>
<evidence type="ECO:0000256" key="3">
    <source>
        <dbReference type="SAM" id="Phobius"/>
    </source>
</evidence>
<dbReference type="CDD" id="cd00041">
    <property type="entry name" value="CUB"/>
    <property type="match status" value="1"/>
</dbReference>
<evidence type="ECO:0000256" key="2">
    <source>
        <dbReference type="PROSITE-ProRule" id="PRU00059"/>
    </source>
</evidence>
<feature type="signal peptide" evidence="4">
    <location>
        <begin position="1"/>
        <end position="25"/>
    </location>
</feature>
<dbReference type="SMART" id="SM00042">
    <property type="entry name" value="CUB"/>
    <property type="match status" value="2"/>
</dbReference>
<dbReference type="AlphaFoldDB" id="A0A914WY07"/>
<evidence type="ECO:0000313" key="7">
    <source>
        <dbReference type="WBParaSite" id="PSAMB.scaffold584size46490.g7259.t1"/>
    </source>
</evidence>
<dbReference type="PROSITE" id="PS01180">
    <property type="entry name" value="CUB"/>
    <property type="match status" value="2"/>
</dbReference>
<keyword evidence="6" id="KW-1185">Reference proteome</keyword>
<evidence type="ECO:0000259" key="5">
    <source>
        <dbReference type="PROSITE" id="PS01180"/>
    </source>
</evidence>
<feature type="transmembrane region" description="Helical" evidence="3">
    <location>
        <begin position="387"/>
        <end position="404"/>
    </location>
</feature>
<feature type="chain" id="PRO_5037871782" evidence="4">
    <location>
        <begin position="26"/>
        <end position="409"/>
    </location>
</feature>
<keyword evidence="4" id="KW-0732">Signal</keyword>
<evidence type="ECO:0000256" key="1">
    <source>
        <dbReference type="ARBA" id="ARBA00023157"/>
    </source>
</evidence>
<comment type="caution">
    <text evidence="2">Lacks conserved residue(s) required for the propagation of feature annotation.</text>
</comment>
<sequence>MLPLHCHFLVHASILLVHSVALVLTQFVNDPANCHYVLVSQSSKRAMGSLESPNYPSSYQRPGGGLIHCQYAFFAEKKTERIQIVFTHFNLYKKSRDSTLGCLGLDDRMTAYTRLPDGKTIEIASFCGEKAANNMPRVMSSGESLILTFDTRTLPADRRNQSGVYKYRFQYFFVDDFDMKYGDRHPDHDCAYHFTSDKAVTGHVYSPNFPGLYPKSTVCTYEFHGTGKEKIRLRFNHFDVDGTLGCEEKSDYLALTNYPAPVADKAIAKFCGQRSPPLTIQSLGRYFKLIFESNELFENTGFQAVYSFIDTTACASGISDCSACPCVENNELGRIACVCKDGFVDLSSPYLDLSTELEDEFLGRGEIDIEPPDVSVASAATLPCCCSASPLVFIVVVVFVVQLVRRELK</sequence>
<dbReference type="Proteomes" id="UP000887566">
    <property type="component" value="Unplaced"/>
</dbReference>
<dbReference type="SUPFAM" id="SSF49854">
    <property type="entry name" value="Spermadhesin, CUB domain"/>
    <property type="match status" value="2"/>
</dbReference>
<dbReference type="Pfam" id="PF00431">
    <property type="entry name" value="CUB"/>
    <property type="match status" value="2"/>
</dbReference>
<feature type="domain" description="CUB" evidence="5">
    <location>
        <begin position="190"/>
        <end position="309"/>
    </location>
</feature>
<dbReference type="PANTHER" id="PTHR47537">
    <property type="entry name" value="CUBILIN"/>
    <property type="match status" value="1"/>
</dbReference>
<dbReference type="GO" id="GO:0005886">
    <property type="term" value="C:plasma membrane"/>
    <property type="evidence" value="ECO:0007669"/>
    <property type="project" value="TreeGrafter"/>
</dbReference>
<dbReference type="WBParaSite" id="PSAMB.scaffold584size46490.g7259.t1">
    <property type="protein sequence ID" value="PSAMB.scaffold584size46490.g7259.t1"/>
    <property type="gene ID" value="PSAMB.scaffold584size46490.g7259"/>
</dbReference>